<evidence type="ECO:0000256" key="4">
    <source>
        <dbReference type="ARBA" id="ARBA00023136"/>
    </source>
</evidence>
<dbReference type="NCBIfam" id="NF033768">
    <property type="entry name" value="myxo_SS_tail"/>
    <property type="match status" value="1"/>
</dbReference>
<dbReference type="AlphaFoldDB" id="A0A3B0ZP88"/>
<comment type="subcellular location">
    <subcellularLocation>
        <location evidence="1">Membrane</location>
        <topology evidence="1">Single-pass membrane protein</topology>
    </subcellularLocation>
</comment>
<dbReference type="NCBIfam" id="TIGR01352">
    <property type="entry name" value="tonB_Cterm"/>
    <property type="match status" value="1"/>
</dbReference>
<name>A0A3B0ZP88_9ZZZZ</name>
<evidence type="ECO:0000256" key="1">
    <source>
        <dbReference type="ARBA" id="ARBA00004167"/>
    </source>
</evidence>
<dbReference type="SUPFAM" id="SSF74653">
    <property type="entry name" value="TolA/TonB C-terminal domain"/>
    <property type="match status" value="1"/>
</dbReference>
<reference evidence="7" key="1">
    <citation type="submission" date="2018-06" db="EMBL/GenBank/DDBJ databases">
        <authorList>
            <person name="Zhirakovskaya E."/>
        </authorList>
    </citation>
    <scope>NUCLEOTIDE SEQUENCE</scope>
</reference>
<dbReference type="GO" id="GO:0016020">
    <property type="term" value="C:membrane"/>
    <property type="evidence" value="ECO:0007669"/>
    <property type="project" value="UniProtKB-SubCell"/>
</dbReference>
<evidence type="ECO:0000313" key="7">
    <source>
        <dbReference type="EMBL" id="VAW89232.1"/>
    </source>
</evidence>
<feature type="domain" description="TonB C-terminal" evidence="6">
    <location>
        <begin position="272"/>
        <end position="333"/>
    </location>
</feature>
<evidence type="ECO:0000256" key="2">
    <source>
        <dbReference type="ARBA" id="ARBA00022692"/>
    </source>
</evidence>
<keyword evidence="4" id="KW-0472">Membrane</keyword>
<feature type="compositionally biased region" description="Basic and acidic residues" evidence="5">
    <location>
        <begin position="84"/>
        <end position="97"/>
    </location>
</feature>
<evidence type="ECO:0000259" key="6">
    <source>
        <dbReference type="Pfam" id="PF03544"/>
    </source>
</evidence>
<proteinExistence type="predicted"/>
<accession>A0A3B0ZP88</accession>
<dbReference type="EMBL" id="UOFP01000260">
    <property type="protein sequence ID" value="VAW89232.1"/>
    <property type="molecule type" value="Genomic_DNA"/>
</dbReference>
<feature type="compositionally biased region" description="Basic residues" evidence="5">
    <location>
        <begin position="71"/>
        <end position="83"/>
    </location>
</feature>
<dbReference type="InterPro" id="IPR049806">
    <property type="entry name" value="MasK-like_C"/>
</dbReference>
<sequence length="338" mass="37319">MKATSYQSLALAWQPKNRRDKPFILFTLFILALFLGIALLFSSIEVPKEERRAKVDVPDRVAKFILDKPKPVVKPKPKPKPKPQKIEKPKPKPEPAPKPKVKREKPKKEIKLTEKQKVARKKAGESGLLALSEELSDLMDTSSIDSMVGNTVRKSANQTQTASVDSGILTAGSLEVSGAKGRRGVMPEEHLSKIASTTVLDSEQGTTAQQLIAARAGEDASKPGSTDSTKKKLEKRARVGSYRSEEDIAYVVDKNKSKLHALYRRARRSDPGIQGKIVLEITILPSGKVENVQISSSELENAKLEARIIARVKQFDFGAQNVKKVTVTYPFEFLPLGM</sequence>
<dbReference type="InterPro" id="IPR006260">
    <property type="entry name" value="TonB/TolA_C"/>
</dbReference>
<dbReference type="GO" id="GO:0055085">
    <property type="term" value="P:transmembrane transport"/>
    <property type="evidence" value="ECO:0007669"/>
    <property type="project" value="InterPro"/>
</dbReference>
<keyword evidence="3" id="KW-1133">Transmembrane helix</keyword>
<feature type="region of interest" description="Disordered" evidence="5">
    <location>
        <begin position="214"/>
        <end position="238"/>
    </location>
</feature>
<dbReference type="Pfam" id="PF03544">
    <property type="entry name" value="TonB_C"/>
    <property type="match status" value="1"/>
</dbReference>
<feature type="compositionally biased region" description="Basic and acidic residues" evidence="5">
    <location>
        <begin position="106"/>
        <end position="117"/>
    </location>
</feature>
<keyword evidence="2" id="KW-0812">Transmembrane</keyword>
<dbReference type="InterPro" id="IPR037682">
    <property type="entry name" value="TonB_C"/>
</dbReference>
<evidence type="ECO:0000256" key="5">
    <source>
        <dbReference type="SAM" id="MobiDB-lite"/>
    </source>
</evidence>
<organism evidence="7">
    <name type="scientific">hydrothermal vent metagenome</name>
    <dbReference type="NCBI Taxonomy" id="652676"/>
    <lineage>
        <taxon>unclassified sequences</taxon>
        <taxon>metagenomes</taxon>
        <taxon>ecological metagenomes</taxon>
    </lineage>
</organism>
<dbReference type="Gene3D" id="3.30.1150.10">
    <property type="match status" value="1"/>
</dbReference>
<feature type="region of interest" description="Disordered" evidence="5">
    <location>
        <begin position="68"/>
        <end position="117"/>
    </location>
</feature>
<evidence type="ECO:0000256" key="3">
    <source>
        <dbReference type="ARBA" id="ARBA00022989"/>
    </source>
</evidence>
<gene>
    <name evidence="7" type="ORF">MNBD_GAMMA18-205</name>
</gene>
<protein>
    <recommendedName>
        <fullName evidence="6">TonB C-terminal domain-containing protein</fullName>
    </recommendedName>
</protein>